<sequence>MAVENENTAPVNSNFIRTLIEEDIEKGATVPRKWCGHPAPYSEQVKGVDDPARIRTRFPPEPNGYLHIGHAKSICINFGMARDFGGYAHMRFDDTNPGKESPEYVESIKETVKWLGFSWEHNGENDLFFASSYFKWMYQFAEYLIRTGYAYVDEQTQDEMRANRGTLTEPGKDSPFRNRSVEENLRVFREMRDGKHPEGSMVLRAKIDMASPNVNLRDPAIYRIRFAEHQETGNEWCIYPMYTFAHPIEDSLENITHSLCTLEFEDQRPFYDWALERIVPELRTPQYEEAKQILKDMAEGRDDRADAFLARVEESKAKLGITSDPEVAMAEILARHGAESPLAADAADRKAAFALLNDHTENFTPVLQAALDVVRPNFFMLSHQHEFNRLNITNVVLSKRKLITLVKEGLVDGWDDPRMPTLVGLRRRGYTPESIRNFVEKSGVSKTSNSWIDYSVLENSLREDLDQKAARRMAVLHPLKLVIDNYPENQTELMEASNHPKNPDMGVRSIPFSRELWIEESDFSLDPPKGYKRLTLPKDGSPAKPVRLRAAYIIQPVSCETDENGRVTVVHAQYFPETKSGSTGADTVKAKATIHWVDAKTALPAEIRVYGRLFEMEHPESSEADYRTLLNPNSKEILKGYVEPALAEAKKDEKFQFERNGYFVADRVDFTGEHPVFNLSVTLRDSKGKF</sequence>
<protein>
    <recommendedName>
        <fullName evidence="8">50S ribosomal protein L25</fullName>
    </recommendedName>
</protein>
<dbReference type="InterPro" id="IPR020056">
    <property type="entry name" value="Rbsml_bL25/Gln-tRNA_synth_N"/>
</dbReference>
<dbReference type="FunFam" id="3.90.800.10:FF:000001">
    <property type="entry name" value="Glutamine--tRNA ligase"/>
    <property type="match status" value="1"/>
</dbReference>
<dbReference type="AlphaFoldDB" id="A0A388SBD3"/>
<dbReference type="Pfam" id="PF20974">
    <property type="entry name" value="tRNA-synt_1c_C2"/>
    <property type="match status" value="1"/>
</dbReference>
<dbReference type="Proteomes" id="UP000266091">
    <property type="component" value="Unassembled WGS sequence"/>
</dbReference>
<dbReference type="InterPro" id="IPR020061">
    <property type="entry name" value="Glu_tRNA_lig_a-bdl"/>
</dbReference>
<dbReference type="GO" id="GO:0005829">
    <property type="term" value="C:cytosol"/>
    <property type="evidence" value="ECO:0007669"/>
    <property type="project" value="TreeGrafter"/>
</dbReference>
<evidence type="ECO:0000256" key="2">
    <source>
        <dbReference type="ARBA" id="ARBA00022490"/>
    </source>
</evidence>
<evidence type="ECO:0000256" key="8">
    <source>
        <dbReference type="ARBA" id="ARBA00035479"/>
    </source>
</evidence>
<name>A0A388SBD3_9BURK</name>
<dbReference type="FunFam" id="3.40.50.620:FF:000037">
    <property type="entry name" value="Glutamine--tRNA ligase cytoplasmic"/>
    <property type="match status" value="1"/>
</dbReference>
<comment type="similarity">
    <text evidence="1 9">Belongs to the class-I aminoacyl-tRNA synthetase family.</text>
</comment>
<keyword evidence="4 9" id="KW-0547">Nucleotide-binding</keyword>
<dbReference type="PANTHER" id="PTHR43097:SF5">
    <property type="entry name" value="GLUTAMATE--TRNA LIGASE"/>
    <property type="match status" value="1"/>
</dbReference>
<evidence type="ECO:0000313" key="13">
    <source>
        <dbReference type="EMBL" id="GBO93526.1"/>
    </source>
</evidence>
<dbReference type="OrthoDB" id="9801560at2"/>
<keyword evidence="6 9" id="KW-0648">Protein biosynthesis</keyword>
<dbReference type="InterPro" id="IPR014729">
    <property type="entry name" value="Rossmann-like_a/b/a_fold"/>
</dbReference>
<dbReference type="Gene3D" id="2.40.240.10">
    <property type="entry name" value="Ribosomal Protein L25, Chain P"/>
    <property type="match status" value="2"/>
</dbReference>
<dbReference type="Gene3D" id="1.10.1160.10">
    <property type="entry name" value="Glutamyl-trna Synthetase, Domain 2"/>
    <property type="match status" value="1"/>
</dbReference>
<dbReference type="InterPro" id="IPR049437">
    <property type="entry name" value="tRNA-synt_1c_C2"/>
</dbReference>
<dbReference type="SUPFAM" id="SSF52374">
    <property type="entry name" value="Nucleotidylyl transferase"/>
    <property type="match status" value="2"/>
</dbReference>
<evidence type="ECO:0000259" key="10">
    <source>
        <dbReference type="Pfam" id="PF00749"/>
    </source>
</evidence>
<evidence type="ECO:0000256" key="1">
    <source>
        <dbReference type="ARBA" id="ARBA00005594"/>
    </source>
</evidence>
<keyword evidence="14" id="KW-1185">Reference proteome</keyword>
<keyword evidence="7 9" id="KW-0030">Aminoacyl-tRNA synthetase</keyword>
<keyword evidence="5 9" id="KW-0067">ATP-binding</keyword>
<evidence type="ECO:0000256" key="7">
    <source>
        <dbReference type="ARBA" id="ARBA00023146"/>
    </source>
</evidence>
<dbReference type="Gene3D" id="3.90.800.10">
    <property type="entry name" value="Glutamyl-tRNA Synthetase, Domain 3"/>
    <property type="match status" value="1"/>
</dbReference>
<dbReference type="InterPro" id="IPR011035">
    <property type="entry name" value="Ribosomal_bL25/Gln-tRNA_synth"/>
</dbReference>
<dbReference type="Gene3D" id="3.40.50.620">
    <property type="entry name" value="HUPs"/>
    <property type="match status" value="1"/>
</dbReference>
<reference evidence="13 14" key="1">
    <citation type="journal article" date="2018" name="Int. J. Syst. Evol. Microbiol.">
        <title>Mesosutterella multiformis gen. nov., sp. nov., a member of the family Sutterellaceae and Sutterella megalosphaeroides sp. nov., isolated from human faeces.</title>
        <authorList>
            <person name="Sakamoto M."/>
            <person name="Ikeyama N."/>
            <person name="Kunihiro T."/>
            <person name="Iino T."/>
            <person name="Yuki M."/>
            <person name="Ohkuma M."/>
        </authorList>
    </citation>
    <scope>NUCLEOTIDE SEQUENCE [LARGE SCALE GENOMIC DNA]</scope>
    <source>
        <strain evidence="13 14">4NBBH2</strain>
    </source>
</reference>
<proteinExistence type="inferred from homology"/>
<dbReference type="InterPro" id="IPR000924">
    <property type="entry name" value="Glu/Gln-tRNA-synth"/>
</dbReference>
<comment type="caution">
    <text evidence="13">The sequence shown here is derived from an EMBL/GenBank/DDBJ whole genome shotgun (WGS) entry which is preliminary data.</text>
</comment>
<dbReference type="InterPro" id="IPR020058">
    <property type="entry name" value="Glu/Gln-tRNA-synth_Ib_cat-dom"/>
</dbReference>
<dbReference type="Pfam" id="PF03950">
    <property type="entry name" value="tRNA-synt_1c_C"/>
    <property type="match status" value="1"/>
</dbReference>
<evidence type="ECO:0000256" key="6">
    <source>
        <dbReference type="ARBA" id="ARBA00022917"/>
    </source>
</evidence>
<organism evidence="13 14">
    <name type="scientific">Mesosutterella multiformis</name>
    <dbReference type="NCBI Taxonomy" id="2259133"/>
    <lineage>
        <taxon>Bacteria</taxon>
        <taxon>Pseudomonadati</taxon>
        <taxon>Pseudomonadota</taxon>
        <taxon>Betaproteobacteria</taxon>
        <taxon>Burkholderiales</taxon>
        <taxon>Sutterellaceae</taxon>
        <taxon>Mesosutterella</taxon>
    </lineage>
</organism>
<dbReference type="GO" id="GO:0004819">
    <property type="term" value="F:glutamine-tRNA ligase activity"/>
    <property type="evidence" value="ECO:0007669"/>
    <property type="project" value="TreeGrafter"/>
</dbReference>
<dbReference type="SUPFAM" id="SSF50715">
    <property type="entry name" value="Ribosomal protein L25-like"/>
    <property type="match status" value="1"/>
</dbReference>
<feature type="domain" description="Glutamyl/glutaminyl-tRNA synthetase class Ib catalytic" evidence="10">
    <location>
        <begin position="54"/>
        <end position="287"/>
    </location>
</feature>
<keyword evidence="3 9" id="KW-0436">Ligase</keyword>
<feature type="domain" description="Glutamyl/glutaminyl-tRNA synthetase class Ib catalytic" evidence="10">
    <location>
        <begin position="381"/>
        <end position="466"/>
    </location>
</feature>
<evidence type="ECO:0000256" key="3">
    <source>
        <dbReference type="ARBA" id="ARBA00022598"/>
    </source>
</evidence>
<keyword evidence="2" id="KW-0963">Cytoplasm</keyword>
<evidence type="ECO:0000256" key="4">
    <source>
        <dbReference type="ARBA" id="ARBA00022741"/>
    </source>
</evidence>
<evidence type="ECO:0000259" key="12">
    <source>
        <dbReference type="Pfam" id="PF20974"/>
    </source>
</evidence>
<evidence type="ECO:0000259" key="11">
    <source>
        <dbReference type="Pfam" id="PF03950"/>
    </source>
</evidence>
<gene>
    <name evidence="13" type="ORF">MESMUL_08800</name>
</gene>
<dbReference type="GO" id="GO:0005524">
    <property type="term" value="F:ATP binding"/>
    <property type="evidence" value="ECO:0007669"/>
    <property type="project" value="UniProtKB-KW"/>
</dbReference>
<evidence type="ECO:0000313" key="14">
    <source>
        <dbReference type="Proteomes" id="UP000266091"/>
    </source>
</evidence>
<dbReference type="Pfam" id="PF00749">
    <property type="entry name" value="tRNA-synt_1c"/>
    <property type="match status" value="2"/>
</dbReference>
<dbReference type="PRINTS" id="PR00987">
    <property type="entry name" value="TRNASYNTHGLU"/>
</dbReference>
<accession>A0A388SBD3</accession>
<dbReference type="PROSITE" id="PS00178">
    <property type="entry name" value="AA_TRNA_LIGASE_I"/>
    <property type="match status" value="1"/>
</dbReference>
<dbReference type="FunFam" id="1.10.1160.10:FF:000001">
    <property type="entry name" value="Glutamine--tRNA ligase"/>
    <property type="match status" value="1"/>
</dbReference>
<dbReference type="InterPro" id="IPR001412">
    <property type="entry name" value="aa-tRNA-synth_I_CS"/>
</dbReference>
<dbReference type="PANTHER" id="PTHR43097">
    <property type="entry name" value="GLUTAMINE-TRNA LIGASE"/>
    <property type="match status" value="1"/>
</dbReference>
<feature type="domain" description="tRNA synthetases class I (E and Q) anti-codon binding" evidence="12">
    <location>
        <begin position="593"/>
        <end position="666"/>
    </location>
</feature>
<dbReference type="GO" id="GO:0006425">
    <property type="term" value="P:glutaminyl-tRNA aminoacylation"/>
    <property type="evidence" value="ECO:0007669"/>
    <property type="project" value="TreeGrafter"/>
</dbReference>
<dbReference type="InterPro" id="IPR020059">
    <property type="entry name" value="Glu/Gln-tRNA-synth_Ib_codon-bd"/>
</dbReference>
<evidence type="ECO:0000256" key="5">
    <source>
        <dbReference type="ARBA" id="ARBA00022840"/>
    </source>
</evidence>
<feature type="domain" description="Glutamyl/glutaminyl-tRNA synthetase class Ib anti-codon binding" evidence="11">
    <location>
        <begin position="469"/>
        <end position="574"/>
    </location>
</feature>
<evidence type="ECO:0000256" key="9">
    <source>
        <dbReference type="RuleBase" id="RU363037"/>
    </source>
</evidence>
<dbReference type="InterPro" id="IPR050132">
    <property type="entry name" value="Gln/Glu-tRNA_Ligase"/>
</dbReference>
<dbReference type="EMBL" id="BGZJ01000001">
    <property type="protein sequence ID" value="GBO93526.1"/>
    <property type="molecule type" value="Genomic_DNA"/>
</dbReference>